<evidence type="ECO:0000256" key="2">
    <source>
        <dbReference type="ARBA" id="ARBA00022692"/>
    </source>
</evidence>
<name>A0A4Y2V8A6_ARAVE</name>
<dbReference type="InterPro" id="IPR023415">
    <property type="entry name" value="LDLR_class-A_CS"/>
</dbReference>
<keyword evidence="4" id="KW-1133">Transmembrane helix</keyword>
<evidence type="ECO:0000256" key="1">
    <source>
        <dbReference type="ARBA" id="ARBA00004167"/>
    </source>
</evidence>
<dbReference type="Proteomes" id="UP000499080">
    <property type="component" value="Unassembled WGS sequence"/>
</dbReference>
<dbReference type="GO" id="GO:0043235">
    <property type="term" value="C:receptor complex"/>
    <property type="evidence" value="ECO:0007669"/>
    <property type="project" value="TreeGrafter"/>
</dbReference>
<comment type="subcellular location">
    <subcellularLocation>
        <location evidence="1">Membrane</location>
        <topology evidence="1">Single-pass membrane protein</topology>
    </subcellularLocation>
</comment>
<accession>A0A4Y2V8A6</accession>
<keyword evidence="7" id="KW-0675">Receptor</keyword>
<evidence type="ECO:0000256" key="6">
    <source>
        <dbReference type="ARBA" id="ARBA00023157"/>
    </source>
</evidence>
<evidence type="ECO:0000256" key="3">
    <source>
        <dbReference type="ARBA" id="ARBA00022737"/>
    </source>
</evidence>
<dbReference type="Gene3D" id="4.10.400.10">
    <property type="entry name" value="Low-density Lipoprotein Receptor"/>
    <property type="match status" value="2"/>
</dbReference>
<dbReference type="InterPro" id="IPR002172">
    <property type="entry name" value="LDrepeatLR_classA_rpt"/>
</dbReference>
<feature type="disulfide bond" evidence="9">
    <location>
        <begin position="91"/>
        <end position="106"/>
    </location>
</feature>
<comment type="caution">
    <text evidence="9">Lacks conserved residue(s) required for the propagation of feature annotation.</text>
</comment>
<keyword evidence="6 9" id="KW-1015">Disulfide bond</keyword>
<evidence type="ECO:0000256" key="9">
    <source>
        <dbReference type="PROSITE-ProRule" id="PRU00124"/>
    </source>
</evidence>
<dbReference type="PROSITE" id="PS50068">
    <property type="entry name" value="LDLRA_2"/>
    <property type="match status" value="2"/>
</dbReference>
<proteinExistence type="predicted"/>
<feature type="disulfide bond" evidence="9">
    <location>
        <begin position="40"/>
        <end position="58"/>
    </location>
</feature>
<dbReference type="AlphaFoldDB" id="A0A4Y2V8A6"/>
<evidence type="ECO:0000313" key="10">
    <source>
        <dbReference type="EMBL" id="GBO20798.1"/>
    </source>
</evidence>
<feature type="disulfide bond" evidence="9">
    <location>
        <begin position="52"/>
        <end position="67"/>
    </location>
</feature>
<feature type="disulfide bond" evidence="9">
    <location>
        <begin position="33"/>
        <end position="45"/>
    </location>
</feature>
<evidence type="ECO:0000256" key="5">
    <source>
        <dbReference type="ARBA" id="ARBA00023136"/>
    </source>
</evidence>
<dbReference type="CDD" id="cd00112">
    <property type="entry name" value="LDLa"/>
    <property type="match status" value="2"/>
</dbReference>
<keyword evidence="11" id="KW-1185">Reference proteome</keyword>
<evidence type="ECO:0000256" key="4">
    <source>
        <dbReference type="ARBA" id="ARBA00022989"/>
    </source>
</evidence>
<dbReference type="PANTHER" id="PTHR22722">
    <property type="entry name" value="LOW-DENSITY LIPOPROTEIN RECEPTOR-RELATED PROTEIN 2-RELATED"/>
    <property type="match status" value="1"/>
</dbReference>
<dbReference type="InterPro" id="IPR051221">
    <property type="entry name" value="LDLR-related"/>
</dbReference>
<keyword evidence="8" id="KW-0325">Glycoprotein</keyword>
<dbReference type="EMBL" id="BGPR01044101">
    <property type="protein sequence ID" value="GBO20798.1"/>
    <property type="molecule type" value="Genomic_DNA"/>
</dbReference>
<keyword evidence="2" id="KW-0812">Transmembrane</keyword>
<sequence length="136" mass="15495">MFMVIIYQIVGRKSFPFILCCAIIRGSAENFVCPKDYVKCPESYCLPTIYVCDGKWDCIGGGDEEECDRYSCPGQYKCYNKSSCLPLNKLCDGIRNCPHGDDELLCDLDNEPEDVLEEVFSDHECFSKHDTESEED</sequence>
<feature type="disulfide bond" evidence="9">
    <location>
        <begin position="72"/>
        <end position="84"/>
    </location>
</feature>
<dbReference type="SUPFAM" id="SSF57424">
    <property type="entry name" value="LDL receptor-like module"/>
    <property type="match status" value="2"/>
</dbReference>
<dbReference type="GO" id="GO:0005886">
    <property type="term" value="C:plasma membrane"/>
    <property type="evidence" value="ECO:0007669"/>
    <property type="project" value="TreeGrafter"/>
</dbReference>
<evidence type="ECO:0000313" key="11">
    <source>
        <dbReference type="Proteomes" id="UP000499080"/>
    </source>
</evidence>
<dbReference type="SMART" id="SM00192">
    <property type="entry name" value="LDLa"/>
    <property type="match status" value="2"/>
</dbReference>
<protein>
    <submittedName>
        <fullName evidence="10">Uncharacterized protein</fullName>
    </submittedName>
</protein>
<dbReference type="Pfam" id="PF00057">
    <property type="entry name" value="Ldl_recept_a"/>
    <property type="match status" value="2"/>
</dbReference>
<gene>
    <name evidence="10" type="ORF">AVEN_147039_1</name>
</gene>
<dbReference type="PRINTS" id="PR00261">
    <property type="entry name" value="LDLRECEPTOR"/>
</dbReference>
<reference evidence="10 11" key="1">
    <citation type="journal article" date="2019" name="Sci. Rep.">
        <title>Orb-weaving spider Araneus ventricosus genome elucidates the spidroin gene catalogue.</title>
        <authorList>
            <person name="Kono N."/>
            <person name="Nakamura H."/>
            <person name="Ohtoshi R."/>
            <person name="Moran D.A.P."/>
            <person name="Shinohara A."/>
            <person name="Yoshida Y."/>
            <person name="Fujiwara M."/>
            <person name="Mori M."/>
            <person name="Tomita M."/>
            <person name="Arakawa K."/>
        </authorList>
    </citation>
    <scope>NUCLEOTIDE SEQUENCE [LARGE SCALE GENOMIC DNA]</scope>
</reference>
<dbReference type="PROSITE" id="PS01209">
    <property type="entry name" value="LDLRA_1"/>
    <property type="match status" value="2"/>
</dbReference>
<dbReference type="InterPro" id="IPR036055">
    <property type="entry name" value="LDL_receptor-like_sf"/>
</dbReference>
<keyword evidence="3" id="KW-0677">Repeat</keyword>
<evidence type="ECO:0000256" key="8">
    <source>
        <dbReference type="ARBA" id="ARBA00023180"/>
    </source>
</evidence>
<evidence type="ECO:0000256" key="7">
    <source>
        <dbReference type="ARBA" id="ARBA00023170"/>
    </source>
</evidence>
<keyword evidence="5" id="KW-0472">Membrane</keyword>
<comment type="caution">
    <text evidence="10">The sequence shown here is derived from an EMBL/GenBank/DDBJ whole genome shotgun (WGS) entry which is preliminary data.</text>
</comment>
<dbReference type="OrthoDB" id="9978656at2759"/>
<organism evidence="10 11">
    <name type="scientific">Araneus ventricosus</name>
    <name type="common">Orbweaver spider</name>
    <name type="synonym">Epeira ventricosa</name>
    <dbReference type="NCBI Taxonomy" id="182803"/>
    <lineage>
        <taxon>Eukaryota</taxon>
        <taxon>Metazoa</taxon>
        <taxon>Ecdysozoa</taxon>
        <taxon>Arthropoda</taxon>
        <taxon>Chelicerata</taxon>
        <taxon>Arachnida</taxon>
        <taxon>Araneae</taxon>
        <taxon>Araneomorphae</taxon>
        <taxon>Entelegynae</taxon>
        <taxon>Araneoidea</taxon>
        <taxon>Araneidae</taxon>
        <taxon>Araneus</taxon>
    </lineage>
</organism>